<gene>
    <name evidence="17" type="primary">phoQ_2</name>
    <name evidence="17" type="ORF">NCTC12993_06100</name>
</gene>
<evidence type="ECO:0000256" key="5">
    <source>
        <dbReference type="ARBA" id="ARBA00022553"/>
    </source>
</evidence>
<dbReference type="EMBL" id="CAADJD010000025">
    <property type="protein sequence ID" value="VFS81799.1"/>
    <property type="molecule type" value="Genomic_DNA"/>
</dbReference>
<keyword evidence="6 17" id="KW-0808">Transferase</keyword>
<dbReference type="PANTHER" id="PTHR45436:SF4">
    <property type="entry name" value="SENSOR PROTEIN PHOQ"/>
    <property type="match status" value="1"/>
</dbReference>
<dbReference type="NCBIfam" id="NF008077">
    <property type="entry name" value="PRK10815.1"/>
    <property type="match status" value="1"/>
</dbReference>
<dbReference type="Proteomes" id="UP000401081">
    <property type="component" value="Unassembled WGS sequence"/>
</dbReference>
<evidence type="ECO:0000256" key="6">
    <source>
        <dbReference type="ARBA" id="ARBA00022679"/>
    </source>
</evidence>
<name>A0A485CC72_KLUCR</name>
<evidence type="ECO:0000256" key="2">
    <source>
        <dbReference type="ARBA" id="ARBA00004651"/>
    </source>
</evidence>
<evidence type="ECO:0000256" key="8">
    <source>
        <dbReference type="ARBA" id="ARBA00022723"/>
    </source>
</evidence>
<keyword evidence="9" id="KW-0547">Nucleotide-binding</keyword>
<evidence type="ECO:0000256" key="15">
    <source>
        <dbReference type="SAM" id="Phobius"/>
    </source>
</evidence>
<dbReference type="AlphaFoldDB" id="A0A485CC72"/>
<dbReference type="InterPro" id="IPR038429">
    <property type="entry name" value="PhoQ_Sensor_sf"/>
</dbReference>
<dbReference type="InterPro" id="IPR058618">
    <property type="entry name" value="PhoQ"/>
</dbReference>
<dbReference type="PANTHER" id="PTHR45436">
    <property type="entry name" value="SENSOR HISTIDINE KINASE YKOH"/>
    <property type="match status" value="1"/>
</dbReference>
<dbReference type="PROSITE" id="PS50885">
    <property type="entry name" value="HAMP"/>
    <property type="match status" value="1"/>
</dbReference>
<dbReference type="GO" id="GO:0046872">
    <property type="term" value="F:metal ion binding"/>
    <property type="evidence" value="ECO:0007669"/>
    <property type="project" value="UniProtKB-KW"/>
</dbReference>
<organism evidence="17 18">
    <name type="scientific">Kluyvera cryocrescens</name>
    <name type="common">Kluyvera citrophila</name>
    <dbReference type="NCBI Taxonomy" id="580"/>
    <lineage>
        <taxon>Bacteria</taxon>
        <taxon>Pseudomonadati</taxon>
        <taxon>Pseudomonadota</taxon>
        <taxon>Gammaproteobacteria</taxon>
        <taxon>Enterobacterales</taxon>
        <taxon>Enterobacteriaceae</taxon>
        <taxon>Kluyvera</taxon>
    </lineage>
</organism>
<evidence type="ECO:0000256" key="4">
    <source>
        <dbReference type="ARBA" id="ARBA00022475"/>
    </source>
</evidence>
<keyword evidence="12 15" id="KW-1133">Transmembrane helix</keyword>
<keyword evidence="5" id="KW-0597">Phosphoprotein</keyword>
<evidence type="ECO:0000256" key="13">
    <source>
        <dbReference type="ARBA" id="ARBA00023012"/>
    </source>
</evidence>
<dbReference type="Gene3D" id="3.30.450.140">
    <property type="match status" value="1"/>
</dbReference>
<dbReference type="FunFam" id="1.10.287.130:FF:000013">
    <property type="entry name" value="Sensor histidine kinase PhoQ"/>
    <property type="match status" value="1"/>
</dbReference>
<evidence type="ECO:0000256" key="7">
    <source>
        <dbReference type="ARBA" id="ARBA00022692"/>
    </source>
</evidence>
<evidence type="ECO:0000256" key="12">
    <source>
        <dbReference type="ARBA" id="ARBA00022989"/>
    </source>
</evidence>
<keyword evidence="13" id="KW-0902">Two-component regulatory system</keyword>
<comment type="subcellular location">
    <subcellularLocation>
        <location evidence="2">Cell membrane</location>
        <topology evidence="2">Multi-pass membrane protein</topology>
    </subcellularLocation>
</comment>
<dbReference type="GO" id="GO:0005524">
    <property type="term" value="F:ATP binding"/>
    <property type="evidence" value="ECO:0007669"/>
    <property type="project" value="UniProtKB-KW"/>
</dbReference>
<sequence length="294" mass="34031">MTIKGKLLWQQKDLPWLVNRIRPEWLKGNGFYEIEADVSSTSSLLRNDHEMQKELTEIHQQDDDAEMTHSVAVNSYPATSLMPAVVIVVIDTIPIELKRSYMVWSWFSYVLAANLLLVIPLLWIAAHWSLRPIAALSREIRELEEHHREHLNPDTTRELTSLVRNLNRLLKSERERYDKYRTTLTDLTHSLKTPLAVLQSSLRSLRSEKMTVSEAEPVMLEQISRISQQIGYYLHRASMRTDSTLLSRELHPVAPLLDSLISALNKVYQRKGVNITLDISPEMTSPARKMTLWK</sequence>
<dbReference type="InterPro" id="IPR036097">
    <property type="entry name" value="HisK_dim/P_sf"/>
</dbReference>
<evidence type="ECO:0000313" key="17">
    <source>
        <dbReference type="EMBL" id="VFS81799.1"/>
    </source>
</evidence>
<evidence type="ECO:0000256" key="10">
    <source>
        <dbReference type="ARBA" id="ARBA00022777"/>
    </source>
</evidence>
<comment type="catalytic activity">
    <reaction evidence="1">
        <text>ATP + protein L-histidine = ADP + protein N-phospho-L-histidine.</text>
        <dbReference type="EC" id="2.7.13.3"/>
    </reaction>
</comment>
<dbReference type="GO" id="GO:0000155">
    <property type="term" value="F:phosphorelay sensor kinase activity"/>
    <property type="evidence" value="ECO:0007669"/>
    <property type="project" value="InterPro"/>
</dbReference>
<evidence type="ECO:0000256" key="3">
    <source>
        <dbReference type="ARBA" id="ARBA00012438"/>
    </source>
</evidence>
<evidence type="ECO:0000259" key="16">
    <source>
        <dbReference type="PROSITE" id="PS50885"/>
    </source>
</evidence>
<feature type="domain" description="HAMP" evidence="16">
    <location>
        <begin position="127"/>
        <end position="178"/>
    </location>
</feature>
<evidence type="ECO:0000256" key="1">
    <source>
        <dbReference type="ARBA" id="ARBA00000085"/>
    </source>
</evidence>
<keyword evidence="18" id="KW-1185">Reference proteome</keyword>
<dbReference type="InterPro" id="IPR003660">
    <property type="entry name" value="HAMP_dom"/>
</dbReference>
<dbReference type="InterPro" id="IPR003661">
    <property type="entry name" value="HisK_dim/P_dom"/>
</dbReference>
<evidence type="ECO:0000256" key="9">
    <source>
        <dbReference type="ARBA" id="ARBA00022741"/>
    </source>
</evidence>
<keyword evidence="14 15" id="KW-0472">Membrane</keyword>
<keyword evidence="8" id="KW-0479">Metal-binding</keyword>
<reference evidence="17 18" key="1">
    <citation type="submission" date="2019-03" db="EMBL/GenBank/DDBJ databases">
        <authorList>
            <consortium name="Pathogen Informatics"/>
        </authorList>
    </citation>
    <scope>NUCLEOTIDE SEQUENCE [LARGE SCALE GENOMIC DNA]</scope>
    <source>
        <strain evidence="17 18">NCTC12993</strain>
    </source>
</reference>
<dbReference type="Pfam" id="PF00512">
    <property type="entry name" value="HisKA"/>
    <property type="match status" value="1"/>
</dbReference>
<keyword evidence="10 17" id="KW-0418">Kinase</keyword>
<dbReference type="InterPro" id="IPR050428">
    <property type="entry name" value="TCS_sensor_his_kinase"/>
</dbReference>
<evidence type="ECO:0000256" key="11">
    <source>
        <dbReference type="ARBA" id="ARBA00022840"/>
    </source>
</evidence>
<accession>A0A485CC72</accession>
<feature type="transmembrane region" description="Helical" evidence="15">
    <location>
        <begin position="106"/>
        <end position="130"/>
    </location>
</feature>
<dbReference type="SUPFAM" id="SSF47384">
    <property type="entry name" value="Homodimeric domain of signal transducing histidine kinase"/>
    <property type="match status" value="1"/>
</dbReference>
<evidence type="ECO:0000313" key="18">
    <source>
        <dbReference type="Proteomes" id="UP000401081"/>
    </source>
</evidence>
<dbReference type="GO" id="GO:0005886">
    <property type="term" value="C:plasma membrane"/>
    <property type="evidence" value="ECO:0007669"/>
    <property type="project" value="UniProtKB-SubCell"/>
</dbReference>
<proteinExistence type="predicted"/>
<evidence type="ECO:0000256" key="14">
    <source>
        <dbReference type="ARBA" id="ARBA00023136"/>
    </source>
</evidence>
<keyword evidence="11" id="KW-0067">ATP-binding</keyword>
<dbReference type="Gene3D" id="1.10.287.130">
    <property type="match status" value="1"/>
</dbReference>
<dbReference type="Pfam" id="PF08918">
    <property type="entry name" value="PhoQ_Sensor"/>
    <property type="match status" value="1"/>
</dbReference>
<dbReference type="InterPro" id="IPR015014">
    <property type="entry name" value="PhoQ_Sensor"/>
</dbReference>
<protein>
    <recommendedName>
        <fullName evidence="3">histidine kinase</fullName>
        <ecNumber evidence="3">2.7.13.3</ecNumber>
    </recommendedName>
</protein>
<keyword evidence="7 15" id="KW-0812">Transmembrane</keyword>
<keyword evidence="4" id="KW-1003">Cell membrane</keyword>
<dbReference type="EC" id="2.7.13.3" evidence="3"/>